<dbReference type="VEuPathDB" id="TriTrypDB:TcCL_NonESM07635"/>
<dbReference type="VEuPathDB" id="TriTrypDB:BCY84_18274"/>
<proteinExistence type="predicted"/>
<comment type="caution">
    <text evidence="1">The sequence shown here is derived from an EMBL/GenBank/DDBJ whole genome shotgun (WGS) entry which is preliminary data.</text>
</comment>
<dbReference type="VEuPathDB" id="TriTrypDB:ECC02_007063"/>
<protein>
    <submittedName>
        <fullName evidence="1">Uncharacterized protein</fullName>
    </submittedName>
</protein>
<name>A0A2V2VNT9_TRYCR</name>
<dbReference type="VEuPathDB" id="TriTrypDB:TCSYLVIO_004091"/>
<dbReference type="VEuPathDB" id="TriTrypDB:C4B63_17g183"/>
<dbReference type="VEuPathDB" id="TriTrypDB:TcG_06802"/>
<dbReference type="VEuPathDB" id="TriTrypDB:TcCLB.506425.90"/>
<dbReference type="AlphaFoldDB" id="A0A2V2VNT9"/>
<dbReference type="VEuPathDB" id="TriTrypDB:TcBrA4_0103010"/>
<reference evidence="1 2" key="1">
    <citation type="journal article" date="2018" name="Microb. Genom.">
        <title>Expanding an expanded genome: long-read sequencing of Trypanosoma cruzi.</title>
        <authorList>
            <person name="Berna L."/>
            <person name="Rodriguez M."/>
            <person name="Chiribao M.L."/>
            <person name="Parodi-Talice A."/>
            <person name="Pita S."/>
            <person name="Rijo G."/>
            <person name="Alvarez-Valin F."/>
            <person name="Robello C."/>
        </authorList>
    </citation>
    <scope>NUCLEOTIDE SEQUENCE [LARGE SCALE GENOMIC DNA]</scope>
    <source>
        <strain evidence="1 2">Dm28c</strain>
    </source>
</reference>
<gene>
    <name evidence="1" type="ORF">C4B63_17g183</name>
</gene>
<dbReference type="VEuPathDB" id="TriTrypDB:TcYC6_0051890"/>
<dbReference type="EMBL" id="PRFA01000017">
    <property type="protein sequence ID" value="PWU97092.1"/>
    <property type="molecule type" value="Genomic_DNA"/>
</dbReference>
<evidence type="ECO:0000313" key="2">
    <source>
        <dbReference type="Proteomes" id="UP000246121"/>
    </source>
</evidence>
<dbReference type="VEuPathDB" id="TriTrypDB:Tc_MARK_2835"/>
<organism evidence="1 2">
    <name type="scientific">Trypanosoma cruzi</name>
    <dbReference type="NCBI Taxonomy" id="5693"/>
    <lineage>
        <taxon>Eukaryota</taxon>
        <taxon>Discoba</taxon>
        <taxon>Euglenozoa</taxon>
        <taxon>Kinetoplastea</taxon>
        <taxon>Metakinetoplastina</taxon>
        <taxon>Trypanosomatida</taxon>
        <taxon>Trypanosomatidae</taxon>
        <taxon>Trypanosoma</taxon>
        <taxon>Schizotrypanum</taxon>
    </lineage>
</organism>
<accession>A0A2V2VNT9</accession>
<dbReference type="VEuPathDB" id="TriTrypDB:C3747_121g51"/>
<dbReference type="Proteomes" id="UP000246121">
    <property type="component" value="Unassembled WGS sequence"/>
</dbReference>
<evidence type="ECO:0000313" key="1">
    <source>
        <dbReference type="EMBL" id="PWU97092.1"/>
    </source>
</evidence>
<sequence length="589" mass="65763">MYEVLPEETDTSLLRPRVMVRTTFKKVYSLAEVRKAVKLLQDVAARENSLNSALKSTPKAPGLREGSAVEGGTKLLCLWDVDDTLVASGALGVRQYPIFAEDELVSFFRGCPARHLLLSQGSVDDVFAPDGVGKLDFLSPFFLSGGDPPGGRPSKAHTGCSNVFVCSKPPNLRSGNGKYQDNTPDVNVVRIATSRAPREQPEDSRLFISEQAEPPRCASDVRWLVMRPSLWGISLASLSNFIAPSAHTAFLDGSVFCKMDIVRSLAASGNWDAVFFIDNDLSEVGVVRPGLNIEDYYRMKRLGRLSRFFQSDMLLLQASAELAEKEYGMDFSKTNGILLAATASLSSLNGKKLGKKANKNGSVNSDSLKYQLSTVIDMGRSASSTLTRGQQPFTRVVDLFVAHFHLDGPRYRRITKARQNAIEYREKDQWHSAFRTGPACNDDDYAEVMSSFALFDAKVKTYGLTTDSKLTPVPGWEPSVDVVTYPMYDRPPFPRRLPYQYQNICHQITTNLIDQWDPRLTEQQQYDLKKEADNLFRRLIRRQPVIDPMLIVRTANTLFSIFTAERRLPRSLGETLKRDVQGLMNGTAL</sequence>
<dbReference type="VEuPathDB" id="TriTrypDB:TCDM_06682"/>